<dbReference type="EMBL" id="VUJU01007141">
    <property type="protein sequence ID" value="KAF0746612.1"/>
    <property type="molecule type" value="Genomic_DNA"/>
</dbReference>
<dbReference type="Proteomes" id="UP000478052">
    <property type="component" value="Unassembled WGS sequence"/>
</dbReference>
<gene>
    <name evidence="1" type="ORF">FWK35_00014471</name>
</gene>
<protein>
    <submittedName>
        <fullName evidence="1">Uncharacterized protein</fullName>
    </submittedName>
</protein>
<sequence>MNLFGALRRSFFEIFNSFQSTEKNQKKNDGKTEIFTQNQFSTKLIFLYGCNSKTNHCKYLKFSLNVYVSVIYIDSNFYEICRKRENLQYKTVNKIFLAQSKYLKIIIHTVVITHHDIIWHYYEKNLYSEY</sequence>
<reference evidence="1 2" key="1">
    <citation type="submission" date="2019-08" db="EMBL/GenBank/DDBJ databases">
        <title>Whole genome of Aphis craccivora.</title>
        <authorList>
            <person name="Voronova N.V."/>
            <person name="Shulinski R.S."/>
            <person name="Bandarenka Y.V."/>
            <person name="Zhorov D.G."/>
            <person name="Warner D."/>
        </authorList>
    </citation>
    <scope>NUCLEOTIDE SEQUENCE [LARGE SCALE GENOMIC DNA]</scope>
    <source>
        <strain evidence="1">180601</strain>
        <tissue evidence="1">Whole Body</tissue>
    </source>
</reference>
<name>A0A6G0Y0I9_APHCR</name>
<organism evidence="1 2">
    <name type="scientific">Aphis craccivora</name>
    <name type="common">Cowpea aphid</name>
    <dbReference type="NCBI Taxonomy" id="307492"/>
    <lineage>
        <taxon>Eukaryota</taxon>
        <taxon>Metazoa</taxon>
        <taxon>Ecdysozoa</taxon>
        <taxon>Arthropoda</taxon>
        <taxon>Hexapoda</taxon>
        <taxon>Insecta</taxon>
        <taxon>Pterygota</taxon>
        <taxon>Neoptera</taxon>
        <taxon>Paraneoptera</taxon>
        <taxon>Hemiptera</taxon>
        <taxon>Sternorrhyncha</taxon>
        <taxon>Aphidomorpha</taxon>
        <taxon>Aphidoidea</taxon>
        <taxon>Aphididae</taxon>
        <taxon>Aphidini</taxon>
        <taxon>Aphis</taxon>
        <taxon>Aphis</taxon>
    </lineage>
</organism>
<accession>A0A6G0Y0I9</accession>
<proteinExistence type="predicted"/>
<comment type="caution">
    <text evidence="1">The sequence shown here is derived from an EMBL/GenBank/DDBJ whole genome shotgun (WGS) entry which is preliminary data.</text>
</comment>
<evidence type="ECO:0000313" key="1">
    <source>
        <dbReference type="EMBL" id="KAF0746612.1"/>
    </source>
</evidence>
<dbReference type="AlphaFoldDB" id="A0A6G0Y0I9"/>
<evidence type="ECO:0000313" key="2">
    <source>
        <dbReference type="Proteomes" id="UP000478052"/>
    </source>
</evidence>
<keyword evidence="2" id="KW-1185">Reference proteome</keyword>